<evidence type="ECO:0008006" key="3">
    <source>
        <dbReference type="Google" id="ProtNLM"/>
    </source>
</evidence>
<organism evidence="1 2">
    <name type="scientific">Trichoderma harzianum</name>
    <name type="common">Hypocrea lixii</name>
    <dbReference type="NCBI Taxonomy" id="5544"/>
    <lineage>
        <taxon>Eukaryota</taxon>
        <taxon>Fungi</taxon>
        <taxon>Dikarya</taxon>
        <taxon>Ascomycota</taxon>
        <taxon>Pezizomycotina</taxon>
        <taxon>Sordariomycetes</taxon>
        <taxon>Hypocreomycetidae</taxon>
        <taxon>Hypocreales</taxon>
        <taxon>Hypocreaceae</taxon>
        <taxon>Trichoderma</taxon>
    </lineage>
</organism>
<name>A0A2K0TWU0_TRIHA</name>
<protein>
    <recommendedName>
        <fullName evidence="3">LysR family regulatory protein</fullName>
    </recommendedName>
</protein>
<dbReference type="InterPro" id="IPR023213">
    <property type="entry name" value="CAT-like_dom_sf"/>
</dbReference>
<dbReference type="Proteomes" id="UP000236290">
    <property type="component" value="Unassembled WGS sequence"/>
</dbReference>
<evidence type="ECO:0000313" key="1">
    <source>
        <dbReference type="EMBL" id="PNP49999.1"/>
    </source>
</evidence>
<evidence type="ECO:0000313" key="2">
    <source>
        <dbReference type="Proteomes" id="UP000236290"/>
    </source>
</evidence>
<dbReference type="OrthoDB" id="21502at2759"/>
<reference evidence="1 2" key="1">
    <citation type="submission" date="2017-02" db="EMBL/GenBank/DDBJ databases">
        <title>Genomes of Trichoderma spp. with biocontrol activity.</title>
        <authorList>
            <person name="Gardiner D."/>
            <person name="Kazan K."/>
            <person name="Vos C."/>
            <person name="Harvey P."/>
        </authorList>
    </citation>
    <scope>NUCLEOTIDE SEQUENCE [LARGE SCALE GENOMIC DNA]</scope>
    <source>
        <strain evidence="1 2">Tr1</strain>
    </source>
</reference>
<gene>
    <name evidence="1" type="ORF">THARTR1_09330</name>
</gene>
<sequence length="478" mass="53460">MFGRSVPPSKVPTDVVIPFRFFDDTPLWKAFILYSMFVFDDVLDAEKLRDSLEKLARHDGWNKLGARMRKDNQGNLEYHVPIEFTEERRPLTYSHITHNMSALDHPIASKIPNPSSRPAVVCDPDDFRELFRPEGGPISLEDYLNRDIPQLGLHIVSFTDKTLVVIYWPHTLMDALGKKALVDAWMLMLQGRDDEIIPPQGGDGDPLADLGKSPTEAHKLASQRLSMFGLAQYGISNVLDFFRTQEHRMVCVPGAFVESLRNEAIGELTANGTEDAFLSEGDVLCAWWTRLAVSHLPRVTQKTVVLNNAYSLRKSLETDLLPKGAPYVSNAIGFINVLLPVQYIFEKPLSYIAAATRNAIDELGSRSQVEAFSALWRESSGKIPPFFGDGSMHMITYSNWSKAKLFETDFSAAVITSGKEGGRSGLPTYIQNNQFGLVLPNGFPIIGKDNDGNFWLSGYMNKGLWGRIEEQLAKTQSV</sequence>
<comment type="caution">
    <text evidence="1">The sequence shown here is derived from an EMBL/GenBank/DDBJ whole genome shotgun (WGS) entry which is preliminary data.</text>
</comment>
<proteinExistence type="predicted"/>
<dbReference type="AlphaFoldDB" id="A0A2K0TWU0"/>
<dbReference type="Gene3D" id="3.30.559.10">
    <property type="entry name" value="Chloramphenicol acetyltransferase-like domain"/>
    <property type="match status" value="2"/>
</dbReference>
<accession>A0A2K0TWU0</accession>
<dbReference type="EMBL" id="MTYI01000172">
    <property type="protein sequence ID" value="PNP49999.1"/>
    <property type="molecule type" value="Genomic_DNA"/>
</dbReference>